<evidence type="ECO:0000259" key="7">
    <source>
        <dbReference type="Pfam" id="PF04261"/>
    </source>
</evidence>
<evidence type="ECO:0000256" key="4">
    <source>
        <dbReference type="ARBA" id="ARBA00023002"/>
    </source>
</evidence>
<dbReference type="NCBIfam" id="TIGR01413">
    <property type="entry name" value="Dyp_perox_fam"/>
    <property type="match status" value="1"/>
</dbReference>
<dbReference type="GO" id="GO:0046872">
    <property type="term" value="F:metal ion binding"/>
    <property type="evidence" value="ECO:0007669"/>
    <property type="project" value="UniProtKB-KW"/>
</dbReference>
<organism evidence="9 10">
    <name type="scientific">Bombardia bombarda</name>
    <dbReference type="NCBI Taxonomy" id="252184"/>
    <lineage>
        <taxon>Eukaryota</taxon>
        <taxon>Fungi</taxon>
        <taxon>Dikarya</taxon>
        <taxon>Ascomycota</taxon>
        <taxon>Pezizomycotina</taxon>
        <taxon>Sordariomycetes</taxon>
        <taxon>Sordariomycetidae</taxon>
        <taxon>Sordariales</taxon>
        <taxon>Lasiosphaeriaceae</taxon>
        <taxon>Bombardia</taxon>
    </lineage>
</organism>
<comment type="cofactor">
    <cofactor evidence="1">
        <name>heme b</name>
        <dbReference type="ChEBI" id="CHEBI:60344"/>
    </cofactor>
</comment>
<dbReference type="SUPFAM" id="SSF54909">
    <property type="entry name" value="Dimeric alpha+beta barrel"/>
    <property type="match status" value="1"/>
</dbReference>
<dbReference type="Pfam" id="PF20628">
    <property type="entry name" value="Dyp_perox_C"/>
    <property type="match status" value="1"/>
</dbReference>
<proteinExistence type="inferred from homology"/>
<dbReference type="EMBL" id="JAULSR010000003">
    <property type="protein sequence ID" value="KAK0624518.1"/>
    <property type="molecule type" value="Genomic_DNA"/>
</dbReference>
<sequence>MILVIHRHTSPQSGEFLYSFTPPCCLVIISDSSKAKQHCQYVKMEKLKFGNILHKTSELNRLPSTFQGCCTRRERRRPARQPTFEPRHLWQRPNIFQQQSSQPVASTISTRPGLYGSPPLRMASSTRRVPISPQRVDAPLTSSATFLVVSVNTSIPSAIQTVRSALASISDLSKNVAIRDLRAAFACTVGIGAGVWDTLMSGVPKPTELHPFRAVHGAKHTAPSTPGDLLFHIRSERRDLNFEFERQLLDALGDSVSVVDDTVGFRYFDVRDLLGFVDGTANPVGDDVSEAVLVASTPDSSGSGEVASAELGGSYVVVQKYVHDMRAWKSLPAETQEAIIGRTKWDNIELMDAEEGKQASHKTLATVQDADGNEYSILRDNMPFGAPGKGEFGTYFIGYSARLWVVEKMLTRMFIGEPEGMHDRLLDYSKAWTGCAFFVPSQRLLDGLGGD</sequence>
<keyword evidence="3" id="KW-0479">Metal-binding</keyword>
<dbReference type="InterPro" id="IPR048328">
    <property type="entry name" value="Dyp_perox_C"/>
</dbReference>
<evidence type="ECO:0000313" key="9">
    <source>
        <dbReference type="EMBL" id="KAK0624518.1"/>
    </source>
</evidence>
<evidence type="ECO:0008006" key="11">
    <source>
        <dbReference type="Google" id="ProtNLM"/>
    </source>
</evidence>
<dbReference type="InterPro" id="IPR048327">
    <property type="entry name" value="Dyp_perox_N"/>
</dbReference>
<feature type="domain" description="Dyp-type peroxidase N-terminal" evidence="7">
    <location>
        <begin position="138"/>
        <end position="266"/>
    </location>
</feature>
<dbReference type="PANTHER" id="PTHR30521">
    <property type="entry name" value="DEFERROCHELATASE/PEROXIDASE"/>
    <property type="match status" value="1"/>
</dbReference>
<dbReference type="InterPro" id="IPR006314">
    <property type="entry name" value="Dyp_peroxidase"/>
</dbReference>
<dbReference type="Proteomes" id="UP001174934">
    <property type="component" value="Unassembled WGS sequence"/>
</dbReference>
<dbReference type="GO" id="GO:0005829">
    <property type="term" value="C:cytosol"/>
    <property type="evidence" value="ECO:0007669"/>
    <property type="project" value="TreeGrafter"/>
</dbReference>
<evidence type="ECO:0000256" key="1">
    <source>
        <dbReference type="ARBA" id="ARBA00001970"/>
    </source>
</evidence>
<comment type="caution">
    <text evidence="9">The sequence shown here is derived from an EMBL/GenBank/DDBJ whole genome shotgun (WGS) entry which is preliminary data.</text>
</comment>
<comment type="similarity">
    <text evidence="6">Belongs to the DyP-type peroxidase family.</text>
</comment>
<keyword evidence="4" id="KW-0560">Oxidoreductase</keyword>
<dbReference type="AlphaFoldDB" id="A0AA40C4Y7"/>
<protein>
    <recommendedName>
        <fullName evidence="11">Dyp-type peroxidase</fullName>
    </recommendedName>
</protein>
<name>A0AA40C4Y7_9PEZI</name>
<evidence type="ECO:0000256" key="2">
    <source>
        <dbReference type="ARBA" id="ARBA00022559"/>
    </source>
</evidence>
<dbReference type="Pfam" id="PF04261">
    <property type="entry name" value="Dyp_perox_N"/>
    <property type="match status" value="1"/>
</dbReference>
<keyword evidence="10" id="KW-1185">Reference proteome</keyword>
<evidence type="ECO:0000259" key="8">
    <source>
        <dbReference type="Pfam" id="PF20628"/>
    </source>
</evidence>
<dbReference type="GO" id="GO:0004601">
    <property type="term" value="F:peroxidase activity"/>
    <property type="evidence" value="ECO:0007669"/>
    <property type="project" value="UniProtKB-KW"/>
</dbReference>
<evidence type="ECO:0000256" key="5">
    <source>
        <dbReference type="ARBA" id="ARBA00023004"/>
    </source>
</evidence>
<gene>
    <name evidence="9" type="ORF">B0T17DRAFT_530348</name>
</gene>
<feature type="domain" description="Dyp-type peroxidase C-terminal" evidence="8">
    <location>
        <begin position="270"/>
        <end position="442"/>
    </location>
</feature>
<keyword evidence="5" id="KW-0408">Iron</keyword>
<dbReference type="PROSITE" id="PS51404">
    <property type="entry name" value="DYP_PEROXIDASE"/>
    <property type="match status" value="1"/>
</dbReference>
<accession>A0AA40C4Y7</accession>
<evidence type="ECO:0000313" key="10">
    <source>
        <dbReference type="Proteomes" id="UP001174934"/>
    </source>
</evidence>
<reference evidence="9" key="1">
    <citation type="submission" date="2023-06" db="EMBL/GenBank/DDBJ databases">
        <title>Genome-scale phylogeny and comparative genomics of the fungal order Sordariales.</title>
        <authorList>
            <consortium name="Lawrence Berkeley National Laboratory"/>
            <person name="Hensen N."/>
            <person name="Bonometti L."/>
            <person name="Westerberg I."/>
            <person name="Brannstrom I.O."/>
            <person name="Guillou S."/>
            <person name="Cros-Aarteil S."/>
            <person name="Calhoun S."/>
            <person name="Haridas S."/>
            <person name="Kuo A."/>
            <person name="Mondo S."/>
            <person name="Pangilinan J."/>
            <person name="Riley R."/>
            <person name="LaButti K."/>
            <person name="Andreopoulos B."/>
            <person name="Lipzen A."/>
            <person name="Chen C."/>
            <person name="Yanf M."/>
            <person name="Daum C."/>
            <person name="Ng V."/>
            <person name="Clum A."/>
            <person name="Steindorff A."/>
            <person name="Ohm R."/>
            <person name="Martin F."/>
            <person name="Silar P."/>
            <person name="Natvig D."/>
            <person name="Lalanne C."/>
            <person name="Gautier V."/>
            <person name="Ament-velasquez S.L."/>
            <person name="Kruys A."/>
            <person name="Hutchinson M.I."/>
            <person name="Powell A.J."/>
            <person name="Barry K."/>
            <person name="Miller A.N."/>
            <person name="Grigoriev I.V."/>
            <person name="Debuchy R."/>
            <person name="Gladieux P."/>
            <person name="Thoren M.H."/>
            <person name="Johannesson H."/>
        </authorList>
    </citation>
    <scope>NUCLEOTIDE SEQUENCE</scope>
    <source>
        <strain evidence="9">SMH3391-2</strain>
    </source>
</reference>
<evidence type="ECO:0000256" key="3">
    <source>
        <dbReference type="ARBA" id="ARBA00022723"/>
    </source>
</evidence>
<evidence type="ECO:0000256" key="6">
    <source>
        <dbReference type="ARBA" id="ARBA00025737"/>
    </source>
</evidence>
<keyword evidence="2" id="KW-0575">Peroxidase</keyword>
<dbReference type="GO" id="GO:0020037">
    <property type="term" value="F:heme binding"/>
    <property type="evidence" value="ECO:0007669"/>
    <property type="project" value="InterPro"/>
</dbReference>
<dbReference type="PANTHER" id="PTHR30521:SF0">
    <property type="entry name" value="DYP-TYPE PEROXIDASE FAMILY PROTEIN"/>
    <property type="match status" value="1"/>
</dbReference>
<dbReference type="InterPro" id="IPR011008">
    <property type="entry name" value="Dimeric_a/b-barrel"/>
</dbReference>